<organism evidence="9 10">
    <name type="scientific">Paraburkholderia susongensis</name>
    <dbReference type="NCBI Taxonomy" id="1515439"/>
    <lineage>
        <taxon>Bacteria</taxon>
        <taxon>Pseudomonadati</taxon>
        <taxon>Pseudomonadota</taxon>
        <taxon>Betaproteobacteria</taxon>
        <taxon>Burkholderiales</taxon>
        <taxon>Burkholderiaceae</taxon>
        <taxon>Paraburkholderia</taxon>
    </lineage>
</organism>
<keyword evidence="3" id="KW-0068">Autocatalytic cleavage</keyword>
<evidence type="ECO:0000313" key="10">
    <source>
        <dbReference type="Proteomes" id="UP000193228"/>
    </source>
</evidence>
<keyword evidence="1" id="KW-0645">Protease</keyword>
<evidence type="ECO:0000256" key="6">
    <source>
        <dbReference type="PIRSR" id="PIRSR600246-2"/>
    </source>
</evidence>
<feature type="site" description="Cleavage; by autolysis" evidence="7">
    <location>
        <begin position="207"/>
        <end position="208"/>
    </location>
</feature>
<evidence type="ECO:0000256" key="3">
    <source>
        <dbReference type="ARBA" id="ARBA00022813"/>
    </source>
</evidence>
<feature type="active site" description="Nucleophile" evidence="5">
    <location>
        <position position="208"/>
    </location>
</feature>
<dbReference type="Proteomes" id="UP000193228">
    <property type="component" value="Unassembled WGS sequence"/>
</dbReference>
<sequence length="341" mass="35752">MNSNAVIAIHGGAGTILRTSMSASAETEYHAALNAVLSAGQRVLAEGGSALDAVSEAVRLLEDCPLFNAGHGAVYTAAGTHELDAAIMDGHTLDAGAICCVKRVRNPVLVARRVLERSEHVLFTGEGAEAFAAAQGLEFVDNGYFDTEARYRQWQLAREQQRPMLDHDGATLAAAADATPDATSNAASEAKGDAMPHEPIDPNRKFGTVGAVALDRHGHVAAATSTGGVTNKQVGRVGDTPLIGAGCYADDATCAVSTTGSGEMFMRMVAAYDVAAQMAYRRVTLEEAAHDVVMNRLPRIDGRGGLVAVDVHGNVTLPFNTEGMYRGFARLGEAPVTAIYR</sequence>
<protein>
    <recommendedName>
        <fullName evidence="4">Isoaspartyl peptidase</fullName>
    </recommendedName>
</protein>
<dbReference type="PANTHER" id="PTHR10188">
    <property type="entry name" value="L-ASPARAGINASE"/>
    <property type="match status" value="1"/>
</dbReference>
<dbReference type="Gene3D" id="3.60.20.30">
    <property type="entry name" value="(Glycosyl)asparaginase"/>
    <property type="match status" value="1"/>
</dbReference>
<gene>
    <name evidence="9" type="ORF">SAMN06265784_11818</name>
</gene>
<feature type="binding site" evidence="6">
    <location>
        <begin position="259"/>
        <end position="262"/>
    </location>
    <ligand>
        <name>substrate</name>
    </ligand>
</feature>
<evidence type="ECO:0000256" key="1">
    <source>
        <dbReference type="ARBA" id="ARBA00022670"/>
    </source>
</evidence>
<evidence type="ECO:0000256" key="2">
    <source>
        <dbReference type="ARBA" id="ARBA00022801"/>
    </source>
</evidence>
<keyword evidence="10" id="KW-1185">Reference proteome</keyword>
<evidence type="ECO:0000313" key="9">
    <source>
        <dbReference type="EMBL" id="SMG60832.1"/>
    </source>
</evidence>
<dbReference type="InterPro" id="IPR000246">
    <property type="entry name" value="Peptidase_T2"/>
</dbReference>
<feature type="compositionally biased region" description="Low complexity" evidence="8">
    <location>
        <begin position="175"/>
        <end position="187"/>
    </location>
</feature>
<dbReference type="SUPFAM" id="SSF56235">
    <property type="entry name" value="N-terminal nucleophile aminohydrolases (Ntn hydrolases)"/>
    <property type="match status" value="1"/>
</dbReference>
<evidence type="ECO:0000256" key="7">
    <source>
        <dbReference type="PIRSR" id="PIRSR600246-3"/>
    </source>
</evidence>
<feature type="binding site" evidence="6">
    <location>
        <begin position="236"/>
        <end position="239"/>
    </location>
    <ligand>
        <name>substrate</name>
    </ligand>
</feature>
<dbReference type="Pfam" id="PF01112">
    <property type="entry name" value="Asparaginase_2"/>
    <property type="match status" value="1"/>
</dbReference>
<dbReference type="InterPro" id="IPR029055">
    <property type="entry name" value="Ntn_hydrolases_N"/>
</dbReference>
<keyword evidence="2" id="KW-0378">Hydrolase</keyword>
<dbReference type="OrthoDB" id="9780217at2"/>
<evidence type="ECO:0000256" key="5">
    <source>
        <dbReference type="PIRSR" id="PIRSR600246-1"/>
    </source>
</evidence>
<dbReference type="RefSeq" id="WP_085489543.1">
    <property type="nucleotide sequence ID" value="NZ_FXAT01000018.1"/>
</dbReference>
<dbReference type="GO" id="GO:0008233">
    <property type="term" value="F:peptidase activity"/>
    <property type="evidence" value="ECO:0007669"/>
    <property type="project" value="UniProtKB-KW"/>
</dbReference>
<reference evidence="10" key="1">
    <citation type="submission" date="2017-04" db="EMBL/GenBank/DDBJ databases">
        <authorList>
            <person name="Varghese N."/>
            <person name="Submissions S."/>
        </authorList>
    </citation>
    <scope>NUCLEOTIDE SEQUENCE [LARGE SCALE GENOMIC DNA]</scope>
    <source>
        <strain evidence="10">LMG 29540</strain>
    </source>
</reference>
<dbReference type="CDD" id="cd04701">
    <property type="entry name" value="Asparaginase_2"/>
    <property type="match status" value="1"/>
</dbReference>
<name>A0A1X7M5R2_9BURK</name>
<dbReference type="GO" id="GO:0016811">
    <property type="term" value="F:hydrolase activity, acting on carbon-nitrogen (but not peptide) bonds, in linear amides"/>
    <property type="evidence" value="ECO:0007669"/>
    <property type="project" value="UniProtKB-ARBA"/>
</dbReference>
<dbReference type="EMBL" id="FXAT01000018">
    <property type="protein sequence ID" value="SMG60832.1"/>
    <property type="molecule type" value="Genomic_DNA"/>
</dbReference>
<dbReference type="FunFam" id="3.60.20.30:FF:000001">
    <property type="entry name" value="Isoaspartyl peptidase/L-asparaginase"/>
    <property type="match status" value="1"/>
</dbReference>
<dbReference type="AlphaFoldDB" id="A0A1X7M5R2"/>
<feature type="compositionally biased region" description="Basic and acidic residues" evidence="8">
    <location>
        <begin position="190"/>
        <end position="202"/>
    </location>
</feature>
<evidence type="ECO:0000256" key="8">
    <source>
        <dbReference type="SAM" id="MobiDB-lite"/>
    </source>
</evidence>
<dbReference type="GO" id="GO:0006508">
    <property type="term" value="P:proteolysis"/>
    <property type="evidence" value="ECO:0007669"/>
    <property type="project" value="UniProtKB-KW"/>
</dbReference>
<evidence type="ECO:0000256" key="4">
    <source>
        <dbReference type="ARBA" id="ARBA00069124"/>
    </source>
</evidence>
<proteinExistence type="predicted"/>
<dbReference type="STRING" id="1515439.SAMN06265784_11818"/>
<feature type="region of interest" description="Disordered" evidence="8">
    <location>
        <begin position="175"/>
        <end position="202"/>
    </location>
</feature>
<accession>A0A1X7M5R2</accession>
<dbReference type="PANTHER" id="PTHR10188:SF6">
    <property type="entry name" value="N(4)-(BETA-N-ACETYLGLUCOSAMINYL)-L-ASPARAGINASE"/>
    <property type="match status" value="1"/>
</dbReference>